<dbReference type="Pfam" id="PF02878">
    <property type="entry name" value="PGM_PMM_I"/>
    <property type="match status" value="1"/>
</dbReference>
<evidence type="ECO:0000256" key="5">
    <source>
        <dbReference type="ARBA" id="ARBA00022842"/>
    </source>
</evidence>
<feature type="domain" description="Alpha-D-phosphohexomutase alpha/beta/alpha" evidence="11">
    <location>
        <begin position="268"/>
        <end position="376"/>
    </location>
</feature>
<comment type="cofactor">
    <cofactor evidence="1">
        <name>Mg(2+)</name>
        <dbReference type="ChEBI" id="CHEBI:18420"/>
    </cofactor>
</comment>
<dbReference type="Pfam" id="PF02879">
    <property type="entry name" value="PGM_PMM_II"/>
    <property type="match status" value="1"/>
</dbReference>
<dbReference type="Proteomes" id="UP000676506">
    <property type="component" value="Chromosome 1"/>
</dbReference>
<dbReference type="RefSeq" id="WP_211428816.1">
    <property type="nucleotide sequence ID" value="NZ_CP072648.1"/>
</dbReference>
<dbReference type="InterPro" id="IPR005843">
    <property type="entry name" value="A-D-PHexomutase_C"/>
</dbReference>
<dbReference type="InterPro" id="IPR005846">
    <property type="entry name" value="A-D-PHexomutase_a/b/a-III"/>
</dbReference>
<keyword evidence="5 7" id="KW-0460">Magnesium</keyword>
<dbReference type="InterPro" id="IPR005841">
    <property type="entry name" value="Alpha-D-phosphohexomutase_SF"/>
</dbReference>
<dbReference type="InterPro" id="IPR005845">
    <property type="entry name" value="A-D-PHexomutase_a/b/a-II"/>
</dbReference>
<sequence length="473" mass="51768">MTVIKFGTDGWRGRIAREFTFANLDRVAQATAEQFLAEADGTNPLVYVGHDRRFLGEDFAARVAEIMAGNGFQVRVYDQFVPTPMVSYDCYAERARGGIVITASHNPPQFSGFKIKLPFGGSAPPEYTVQVEARLDANQPRAMPLREALAAGQVQYVPPSETYLARLGELVDLDRLRAFDGEVLVDSMYGAGGRYIERLLQGGRLRVTTLRAERDPYFGGIHPEPMMPQLQPLCDAVAQRGALLGLATDGDADRVGAVDDTGAYLNTHRLLAMLALYLIRKRGLTGGIARTVSQSVVVKRIAERHGLPTYETPVGFKHIAALMRTQDILCGGEESNGLGCKLHIPERDGIFSGLLVLEAVLAFGKKPSELVADIAAEFGHFAYDRRDLTLDHIEQGIAFIERLTADPPARIAGDTVCAVGTLDGVKLHFADESWLLFRASGTEPLVRVYSEATTTEKMQALLDFGEQLVRQSL</sequence>
<dbReference type="PRINTS" id="PR00509">
    <property type="entry name" value="PGMPMM"/>
</dbReference>
<dbReference type="EMBL" id="CP072648">
    <property type="protein sequence ID" value="QUW02925.1"/>
    <property type="molecule type" value="Genomic_DNA"/>
</dbReference>
<evidence type="ECO:0000259" key="9">
    <source>
        <dbReference type="Pfam" id="PF02878"/>
    </source>
</evidence>
<keyword evidence="4 7" id="KW-0479">Metal-binding</keyword>
<dbReference type="PROSITE" id="PS00710">
    <property type="entry name" value="PGM_PMM"/>
    <property type="match status" value="1"/>
</dbReference>
<proteinExistence type="inferred from homology"/>
<dbReference type="SUPFAM" id="SSF55957">
    <property type="entry name" value="Phosphoglucomutase, C-terminal domain"/>
    <property type="match status" value="1"/>
</dbReference>
<dbReference type="InterPro" id="IPR016066">
    <property type="entry name" value="A-D-PHexomutase_CS"/>
</dbReference>
<feature type="domain" description="Alpha-D-phosphohexomutase alpha/beta/alpha" evidence="9">
    <location>
        <begin position="4"/>
        <end position="139"/>
    </location>
</feature>
<dbReference type="Gene3D" id="3.30.310.50">
    <property type="entry name" value="Alpha-D-phosphohexomutase, C-terminal domain"/>
    <property type="match status" value="1"/>
</dbReference>
<evidence type="ECO:0000256" key="2">
    <source>
        <dbReference type="ARBA" id="ARBA00010231"/>
    </source>
</evidence>
<reference evidence="12 13" key="1">
    <citation type="submission" date="2021-03" db="EMBL/GenBank/DDBJ databases">
        <title>Genomic and phenotypic characterization of Chloracidobacterium isolates provides evidence for multiple species.</title>
        <authorList>
            <person name="Saini M.K."/>
            <person name="Costas A.M.G."/>
            <person name="Tank M."/>
            <person name="Bryant D.A."/>
        </authorList>
    </citation>
    <scope>NUCLEOTIDE SEQUENCE [LARGE SCALE GENOMIC DNA]</scope>
    <source>
        <strain evidence="12 13">BV2-C</strain>
    </source>
</reference>
<evidence type="ECO:0000259" key="8">
    <source>
        <dbReference type="Pfam" id="PF00408"/>
    </source>
</evidence>
<evidence type="ECO:0000259" key="10">
    <source>
        <dbReference type="Pfam" id="PF02879"/>
    </source>
</evidence>
<dbReference type="Pfam" id="PF02880">
    <property type="entry name" value="PGM_PMM_III"/>
    <property type="match status" value="1"/>
</dbReference>
<dbReference type="InterPro" id="IPR016055">
    <property type="entry name" value="A-D-PHexomutase_a/b/a-I/II/III"/>
</dbReference>
<evidence type="ECO:0000256" key="1">
    <source>
        <dbReference type="ARBA" id="ARBA00001946"/>
    </source>
</evidence>
<feature type="domain" description="Alpha-D-phosphohexomutase C-terminal" evidence="8">
    <location>
        <begin position="421"/>
        <end position="462"/>
    </location>
</feature>
<evidence type="ECO:0000256" key="7">
    <source>
        <dbReference type="RuleBase" id="RU004326"/>
    </source>
</evidence>
<evidence type="ECO:0000313" key="12">
    <source>
        <dbReference type="EMBL" id="QUW02925.1"/>
    </source>
</evidence>
<evidence type="ECO:0000256" key="6">
    <source>
        <dbReference type="ARBA" id="ARBA00023235"/>
    </source>
</evidence>
<name>A0ABX8BCW4_9BACT</name>
<feature type="domain" description="Alpha-D-phosphohexomutase alpha/beta/alpha" evidence="10">
    <location>
        <begin position="162"/>
        <end position="262"/>
    </location>
</feature>
<dbReference type="InterPro" id="IPR005844">
    <property type="entry name" value="A-D-PHexomutase_a/b/a-I"/>
</dbReference>
<dbReference type="PANTHER" id="PTHR45745">
    <property type="entry name" value="PHOSPHOMANNOMUTASE 45A"/>
    <property type="match status" value="1"/>
</dbReference>
<evidence type="ECO:0000256" key="3">
    <source>
        <dbReference type="ARBA" id="ARBA00022553"/>
    </source>
</evidence>
<protein>
    <submittedName>
        <fullName evidence="12">Phosphoglucomutase/phosphomannomutase family protein</fullName>
    </submittedName>
</protein>
<dbReference type="SUPFAM" id="SSF53738">
    <property type="entry name" value="Phosphoglucomutase, first 3 domains"/>
    <property type="match status" value="3"/>
</dbReference>
<evidence type="ECO:0000256" key="4">
    <source>
        <dbReference type="ARBA" id="ARBA00022723"/>
    </source>
</evidence>
<dbReference type="InterPro" id="IPR036900">
    <property type="entry name" value="A-D-PHexomutase_C_sf"/>
</dbReference>
<dbReference type="Pfam" id="PF00408">
    <property type="entry name" value="PGM_PMM_IV"/>
    <property type="match status" value="1"/>
</dbReference>
<evidence type="ECO:0000313" key="13">
    <source>
        <dbReference type="Proteomes" id="UP000676506"/>
    </source>
</evidence>
<dbReference type="CDD" id="cd05800">
    <property type="entry name" value="PGM_like2"/>
    <property type="match status" value="1"/>
</dbReference>
<dbReference type="Gene3D" id="3.40.120.10">
    <property type="entry name" value="Alpha-D-Glucose-1,6-Bisphosphate, subunit A, domain 3"/>
    <property type="match status" value="3"/>
</dbReference>
<keyword evidence="6" id="KW-0413">Isomerase</keyword>
<dbReference type="PANTHER" id="PTHR45745:SF1">
    <property type="entry name" value="PHOSPHOGLUCOMUTASE 2B-RELATED"/>
    <property type="match status" value="1"/>
</dbReference>
<accession>A0ABX8BCW4</accession>
<keyword evidence="3" id="KW-0597">Phosphoprotein</keyword>
<evidence type="ECO:0000259" key="11">
    <source>
        <dbReference type="Pfam" id="PF02880"/>
    </source>
</evidence>
<gene>
    <name evidence="12" type="ORF">J8C06_00285</name>
</gene>
<keyword evidence="13" id="KW-1185">Reference proteome</keyword>
<comment type="similarity">
    <text evidence="2 7">Belongs to the phosphohexose mutase family.</text>
</comment>
<organism evidence="12 13">
    <name type="scientific">Chloracidobacterium validum</name>
    <dbReference type="NCBI Taxonomy" id="2821543"/>
    <lineage>
        <taxon>Bacteria</taxon>
        <taxon>Pseudomonadati</taxon>
        <taxon>Acidobacteriota</taxon>
        <taxon>Terriglobia</taxon>
        <taxon>Terriglobales</taxon>
        <taxon>Acidobacteriaceae</taxon>
        <taxon>Chloracidobacterium</taxon>
    </lineage>
</organism>